<feature type="domain" description="EF-hand" evidence="4">
    <location>
        <begin position="1464"/>
        <end position="1499"/>
    </location>
</feature>
<evidence type="ECO:0000313" key="6">
    <source>
        <dbReference type="Proteomes" id="UP000601435"/>
    </source>
</evidence>
<feature type="region of interest" description="Disordered" evidence="3">
    <location>
        <begin position="278"/>
        <end position="312"/>
    </location>
</feature>
<accession>A0A812SLX8</accession>
<comment type="caution">
    <text evidence="5">The sequence shown here is derived from an EMBL/GenBank/DDBJ whole genome shotgun (WGS) entry which is preliminary data.</text>
</comment>
<evidence type="ECO:0000259" key="4">
    <source>
        <dbReference type="PROSITE" id="PS50222"/>
    </source>
</evidence>
<feature type="region of interest" description="Disordered" evidence="3">
    <location>
        <begin position="2200"/>
        <end position="2228"/>
    </location>
</feature>
<dbReference type="GO" id="GO:0005509">
    <property type="term" value="F:calcium ion binding"/>
    <property type="evidence" value="ECO:0007669"/>
    <property type="project" value="InterPro"/>
</dbReference>
<feature type="compositionally biased region" description="Low complexity" evidence="3">
    <location>
        <begin position="1709"/>
        <end position="1720"/>
    </location>
</feature>
<dbReference type="PROSITE" id="PS00018">
    <property type="entry name" value="EF_HAND_1"/>
    <property type="match status" value="3"/>
</dbReference>
<dbReference type="InterPro" id="IPR037238">
    <property type="entry name" value="YbiA-like_sf"/>
</dbReference>
<keyword evidence="6" id="KW-1185">Reference proteome</keyword>
<dbReference type="Gene3D" id="1.10.357.40">
    <property type="entry name" value="YbiA-like"/>
    <property type="match status" value="1"/>
</dbReference>
<keyword evidence="1" id="KW-0677">Repeat</keyword>
<dbReference type="OrthoDB" id="416983at2759"/>
<dbReference type="InterPro" id="IPR002048">
    <property type="entry name" value="EF_hand_dom"/>
</dbReference>
<evidence type="ECO:0000313" key="5">
    <source>
        <dbReference type="EMBL" id="CAE7487173.1"/>
    </source>
</evidence>
<dbReference type="PROSITE" id="PS50222">
    <property type="entry name" value="EF_HAND_2"/>
    <property type="match status" value="4"/>
</dbReference>
<dbReference type="SUPFAM" id="SSF47473">
    <property type="entry name" value="EF-hand"/>
    <property type="match status" value="2"/>
</dbReference>
<dbReference type="CDD" id="cd00051">
    <property type="entry name" value="EFh"/>
    <property type="match status" value="2"/>
</dbReference>
<feature type="region of interest" description="Disordered" evidence="3">
    <location>
        <begin position="2360"/>
        <end position="2386"/>
    </location>
</feature>
<dbReference type="Pfam" id="PF13833">
    <property type="entry name" value="EF-hand_8"/>
    <property type="match status" value="1"/>
</dbReference>
<sequence length="2446" mass="267907">MSLKAFCSEARFERTMAEAPTCPEGDGLCPVFGDLLATLLKCMGARKSTENAVAQLESVAGGRVTYCTPAGRGAAADVGRKPQERVTMERIYEWLEEKVESFDLTSLDTMGRSGDASRRRWLSWAELAAEKPWLLDPLLVNREAAQAGVACLAGRGLRASAQSLCKLFAADYVPPEMLRYSLQPGKTLRFRNLQEWWESMGVAERAVGGWQLFPFKSKDGSELQGYGFADGQTGSIVIRLHHATIVVLLSSVSTETRHAGRSLLDTILGELGLEAAWPAQPPPLPKRGTGTTTGAVAASSEPRMSADRRSSDDLQQQLKKVEAQVAKLSEVLDLVLPGASAAICRDDPGSNATLAGFWLSEETEGLDSLLEALEVPQMVSSMASAARRSLRIDVEGNDVKIASTTSVWSRQIEETTTRFQVGQTFSGQQTLGGDFSGQAFWIEDAEAAKGAQSQQILQLVKNFAAEGFQLEETFKIKSDGRLALTTALSSAQRQFGTRRVEVHKPEELGMLCKALDPKDMMLTQQLSLPGNIKALPNGSRVAGIGPADAKEEDEATQPRSFQELEKLQLPASIFLRLETIRSTTQFRREGASEGFGAVPAELLSSLPPEVQQALADRQAASPVSAVSGTSSASAPLLSPGHKVPQAKRGWLMSCGVGLGKLCLGSCGLAGKVLQLGGRATGSACHALCSDSISHRLRRSAADRLEYVIKVDRTQDAGLGIEVNKTAEGRLKVLLVQPGLVQDWNDAHPSLQVLPGDILLTVNGQKGDAKQLMDFCRQQQPLDLRFCREQPSPSVKDSEPKPLKSEPSLAGGLQNEPQAPLLPQLEEAIPEKPTESVGQAPTKPQSKSVRFENGTGALDKASGAQHGPLGQKSSKRGVQGGSSSSSSSAREPRKQADASPLAAPHTQGQDPVVGAKFTDPRGRLGNGLGIVAFSRFGTDSHAEKLCRSQIFANSFDHGAGRLVVSAPCSRATQKFRNAEAAYQATWNWPLASMFQELNAMAAVKKVQRFGSHRDKSRAGFTNSWAAMGAVLEAKFAPESHFAAALLHTDEAFLLDTGSENPSDIAEKDLLENWLGMMLMIVRDKLSGKSSWTSYFEGMVVVPELRTVQDIQQTEPKPLRGHRKHLVLGPVSVTRQFKHSYNLYNDARTGGLETDQLLAMLGYLGYEMSAEVVAKMLEEVDIDGSGTLSFSEFLIFMRKIREAELERLEDELERLSNLPSGDKEDVLTGLLRIMGYMPDKEAVRDAAVDSNISLAKPTVRRASLAQLLPNSGKQPAGSVSATPTYKATVTLSEAYRFLEVYRCREGFTRAEANELQEYYNRFAQTAGPADAMRISSYDASRALTWLGYRATHEEHQLTFSKVDVGNAGSISLAEFMKLVRIYRSVELEEIRASFLRIGLAGKESGEEGRRAARHSLAFLGMGHSSTEKASKSRDVDDAKYGVLRNAVAKRCQMRAIAQMHHGFGADEVETMQSRFSQYDSDGSGAISAAELRLLCQEMLPKIATDPKSRPELIRLIKEMDSSGDGNLNFNEFLKLMRDLEDSQSKAKYTKEEHVVDQLPFTSHQIRDFREIFIEHDEDREDLISFKAVQTLLSVLIPMGDRRVLQLSEIWQRNVHVPMAPEDLQSWTLDFPDFLLLMHELLETDFCGIKAKSAAAVSEMERLKKRYKEPSSPRSVKPSWTLPATTDSLVPDEDALLTGGGLKSGPRAPVPSHAAGSCSSASGTEARNPARGQHINYVAPPPVLKLSSGEMDWKEAFRQLLAERVPEASEIFEFFQRFDDYNKALGARNNFDRNTSGICNMFWENFQHQAIPAPSPLFFLHFLIKIMEYMLAGYLQGVAQTAARRAVAMAWSLLGSTQEDIREVVSNQPVELMRFRGHDVARLFTGPMEIVRAAEVMIAVRALEQMADHSGLFDAGFEQIRAIGMFQDRKMCALTPIWGGAQASLQFILQAVDLKEQDGLRYRSADFLTEPAVKKANKKAALAAARPENRKQAVAALADLDRDVHGLAIEPLSATNIRAFGAFLKAGSFTLVPLCVIRFGILELPPAARSCGACRIVIMFRSWLGCCNPSRAKQVANPVHMADAMLVTLTLAVQKTDTKGLTCSRPIGAFVEGTTVSRISGMQWLHSLGVPFQMLQVLGRWASLTIMKYLKSAALEAVPEVAAAGLAQGRVALRQVDGWDFAQPSAAALEVWQPVVELTDSDVDREPRQPRVWKRRSTKEPRTSAAEEDSAGIGHVEVRGGSDSQGHDFASRAHVVDLQREIVLIQEDIEHYNIDIDCMMTSRQPRQIEWSFERERSTQCEMASTLWAVLDHIARGPTRRDQAAYIGFIGVVAMTKVTVNGVNMARARARARASINMVKAKIAPQHGSRGGQEALRSSGSASHGHDSSGVTMIADRMSRDSSGPHHRMRCTRHGCQDRGAITRTIEGCDSYHFVAIQLYLCLVWRIART</sequence>
<dbReference type="InterPro" id="IPR011992">
    <property type="entry name" value="EF-hand-dom_pair"/>
</dbReference>
<dbReference type="InterPro" id="IPR018247">
    <property type="entry name" value="EF_Hand_1_Ca_BS"/>
</dbReference>
<dbReference type="InterPro" id="IPR012674">
    <property type="entry name" value="Calycin"/>
</dbReference>
<reference evidence="5" key="1">
    <citation type="submission" date="2021-02" db="EMBL/GenBank/DDBJ databases">
        <authorList>
            <person name="Dougan E. K."/>
            <person name="Rhodes N."/>
            <person name="Thang M."/>
            <person name="Chan C."/>
        </authorList>
    </citation>
    <scope>NUCLEOTIDE SEQUENCE</scope>
</reference>
<feature type="domain" description="EF-hand" evidence="4">
    <location>
        <begin position="1166"/>
        <end position="1201"/>
    </location>
</feature>
<gene>
    <name evidence="5" type="primary">CML12</name>
    <name evidence="5" type="ORF">SNEC2469_LOCUS13838</name>
</gene>
<organism evidence="5 6">
    <name type="scientific">Symbiodinium necroappetens</name>
    <dbReference type="NCBI Taxonomy" id="1628268"/>
    <lineage>
        <taxon>Eukaryota</taxon>
        <taxon>Sar</taxon>
        <taxon>Alveolata</taxon>
        <taxon>Dinophyceae</taxon>
        <taxon>Suessiales</taxon>
        <taxon>Symbiodiniaceae</taxon>
        <taxon>Symbiodinium</taxon>
    </lineage>
</organism>
<feature type="domain" description="EF-hand" evidence="4">
    <location>
        <begin position="1561"/>
        <end position="1596"/>
    </location>
</feature>
<dbReference type="Gene3D" id="1.10.238.10">
    <property type="entry name" value="EF-hand"/>
    <property type="match status" value="2"/>
</dbReference>
<dbReference type="PANTHER" id="PTHR23050">
    <property type="entry name" value="CALCIUM BINDING PROTEIN"/>
    <property type="match status" value="1"/>
</dbReference>
<evidence type="ECO:0000256" key="1">
    <source>
        <dbReference type="ARBA" id="ARBA00022737"/>
    </source>
</evidence>
<dbReference type="InterPro" id="IPR050145">
    <property type="entry name" value="Centrin_CML-like"/>
</dbReference>
<feature type="region of interest" description="Disordered" evidence="3">
    <location>
        <begin position="788"/>
        <end position="816"/>
    </location>
</feature>
<dbReference type="SUPFAM" id="SSF50814">
    <property type="entry name" value="Lipocalins"/>
    <property type="match status" value="1"/>
</dbReference>
<dbReference type="EMBL" id="CAJNJA010022141">
    <property type="protein sequence ID" value="CAE7487173.1"/>
    <property type="molecule type" value="Genomic_DNA"/>
</dbReference>
<proteinExistence type="predicted"/>
<protein>
    <submittedName>
        <fullName evidence="5">CML12 protein</fullName>
    </submittedName>
</protein>
<dbReference type="Pfam" id="PF13499">
    <property type="entry name" value="EF-hand_7"/>
    <property type="match status" value="1"/>
</dbReference>
<keyword evidence="2" id="KW-0106">Calcium</keyword>
<name>A0A812SLX8_9DINO</name>
<feature type="domain" description="EF-hand" evidence="4">
    <location>
        <begin position="1505"/>
        <end position="1540"/>
    </location>
</feature>
<dbReference type="Proteomes" id="UP000601435">
    <property type="component" value="Unassembled WGS sequence"/>
</dbReference>
<dbReference type="Gene3D" id="2.40.128.20">
    <property type="match status" value="1"/>
</dbReference>
<evidence type="ECO:0000256" key="2">
    <source>
        <dbReference type="ARBA" id="ARBA00022837"/>
    </source>
</evidence>
<dbReference type="SMART" id="SM00054">
    <property type="entry name" value="EFh"/>
    <property type="match status" value="5"/>
</dbReference>
<feature type="region of interest" description="Disordered" evidence="3">
    <location>
        <begin position="1662"/>
        <end position="1725"/>
    </location>
</feature>
<feature type="region of interest" description="Disordered" evidence="3">
    <location>
        <begin position="856"/>
        <end position="913"/>
    </location>
</feature>
<dbReference type="SUPFAM" id="SSF143990">
    <property type="entry name" value="YbiA-like"/>
    <property type="match status" value="1"/>
</dbReference>
<evidence type="ECO:0000256" key="3">
    <source>
        <dbReference type="SAM" id="MobiDB-lite"/>
    </source>
</evidence>